<gene>
    <name evidence="2" type="ORF">SARC_14608</name>
</gene>
<feature type="non-terminal residue" evidence="2">
    <location>
        <position position="199"/>
    </location>
</feature>
<evidence type="ECO:0000313" key="2">
    <source>
        <dbReference type="EMBL" id="KNC72832.1"/>
    </source>
</evidence>
<dbReference type="Proteomes" id="UP000054560">
    <property type="component" value="Unassembled WGS sequence"/>
</dbReference>
<dbReference type="EMBL" id="KQ246446">
    <property type="protein sequence ID" value="KNC72832.1"/>
    <property type="molecule type" value="Genomic_DNA"/>
</dbReference>
<protein>
    <submittedName>
        <fullName evidence="2">Uncharacterized protein</fullName>
    </submittedName>
</protein>
<evidence type="ECO:0000256" key="1">
    <source>
        <dbReference type="SAM" id="SignalP"/>
    </source>
</evidence>
<reference evidence="2 3" key="1">
    <citation type="submission" date="2011-02" db="EMBL/GenBank/DDBJ databases">
        <title>The Genome Sequence of Sphaeroforma arctica JP610.</title>
        <authorList>
            <consortium name="The Broad Institute Genome Sequencing Platform"/>
            <person name="Russ C."/>
            <person name="Cuomo C."/>
            <person name="Young S.K."/>
            <person name="Zeng Q."/>
            <person name="Gargeya S."/>
            <person name="Alvarado L."/>
            <person name="Berlin A."/>
            <person name="Chapman S.B."/>
            <person name="Chen Z."/>
            <person name="Freedman E."/>
            <person name="Gellesch M."/>
            <person name="Goldberg J."/>
            <person name="Griggs A."/>
            <person name="Gujja S."/>
            <person name="Heilman E."/>
            <person name="Heiman D."/>
            <person name="Howarth C."/>
            <person name="Mehta T."/>
            <person name="Neiman D."/>
            <person name="Pearson M."/>
            <person name="Roberts A."/>
            <person name="Saif S."/>
            <person name="Shea T."/>
            <person name="Shenoy N."/>
            <person name="Sisk P."/>
            <person name="Stolte C."/>
            <person name="Sykes S."/>
            <person name="White J."/>
            <person name="Yandava C."/>
            <person name="Burger G."/>
            <person name="Gray M.W."/>
            <person name="Holland P.W.H."/>
            <person name="King N."/>
            <person name="Lang F.B.F."/>
            <person name="Roger A.J."/>
            <person name="Ruiz-Trillo I."/>
            <person name="Haas B."/>
            <person name="Nusbaum C."/>
            <person name="Birren B."/>
        </authorList>
    </citation>
    <scope>NUCLEOTIDE SEQUENCE [LARGE SCALE GENOMIC DNA]</scope>
    <source>
        <strain evidence="2 3">JP610</strain>
    </source>
</reference>
<accession>A0A0L0F7X2</accession>
<evidence type="ECO:0000313" key="3">
    <source>
        <dbReference type="Proteomes" id="UP000054560"/>
    </source>
</evidence>
<dbReference type="RefSeq" id="XP_014146734.1">
    <property type="nucleotide sequence ID" value="XM_014291259.1"/>
</dbReference>
<sequence length="199" mass="21842">MFGKVILAVCAASLIEVNAASNSALHKKVTRRDADDCNWDKGNIIIKPKLTNKADDEGNYVFLEADIDSQLSDIEATSAECSQSGEICTFSADLENTLVLADVTCKDLEKLEVQLYHSQSILPDDKEGEYDFTDESRDLEPSDTFTLFSGKSLGITDGEIDFESRIESTSDCNWDIGTINFVPIMANGLDDEDFLTGTT</sequence>
<feature type="chain" id="PRO_5005538538" evidence="1">
    <location>
        <begin position="20"/>
        <end position="199"/>
    </location>
</feature>
<organism evidence="2 3">
    <name type="scientific">Sphaeroforma arctica JP610</name>
    <dbReference type="NCBI Taxonomy" id="667725"/>
    <lineage>
        <taxon>Eukaryota</taxon>
        <taxon>Ichthyosporea</taxon>
        <taxon>Ichthyophonida</taxon>
        <taxon>Sphaeroforma</taxon>
    </lineage>
</organism>
<dbReference type="GeneID" id="25915112"/>
<dbReference type="AlphaFoldDB" id="A0A0L0F7X2"/>
<name>A0A0L0F7X2_9EUKA</name>
<proteinExistence type="predicted"/>
<keyword evidence="3" id="KW-1185">Reference proteome</keyword>
<feature type="signal peptide" evidence="1">
    <location>
        <begin position="1"/>
        <end position="19"/>
    </location>
</feature>
<keyword evidence="1" id="KW-0732">Signal</keyword>